<proteinExistence type="predicted"/>
<comment type="caution">
    <text evidence="2">The sequence shown here is derived from an EMBL/GenBank/DDBJ whole genome shotgun (WGS) entry which is preliminary data.</text>
</comment>
<dbReference type="EMBL" id="QJSQ01000015">
    <property type="protein sequence ID" value="PYE21301.1"/>
    <property type="molecule type" value="Genomic_DNA"/>
</dbReference>
<dbReference type="Proteomes" id="UP000247772">
    <property type="component" value="Unassembled WGS sequence"/>
</dbReference>
<keyword evidence="1" id="KW-1133">Transmembrane helix</keyword>
<organism evidence="2 3">
    <name type="scientific">Paraburkholderia silvatlantica</name>
    <dbReference type="NCBI Taxonomy" id="321895"/>
    <lineage>
        <taxon>Bacteria</taxon>
        <taxon>Pseudomonadati</taxon>
        <taxon>Pseudomonadota</taxon>
        <taxon>Betaproteobacteria</taxon>
        <taxon>Burkholderiales</taxon>
        <taxon>Burkholderiaceae</taxon>
        <taxon>Paraburkholderia</taxon>
    </lineage>
</organism>
<protein>
    <submittedName>
        <fullName evidence="2">Uncharacterized protein</fullName>
    </submittedName>
</protein>
<evidence type="ECO:0000256" key="1">
    <source>
        <dbReference type="SAM" id="Phobius"/>
    </source>
</evidence>
<keyword evidence="1" id="KW-0812">Transmembrane</keyword>
<dbReference type="AlphaFoldDB" id="A0A2V4TBX1"/>
<accession>A0A2V4TBX1</accession>
<name>A0A2V4TBX1_9BURK</name>
<gene>
    <name evidence="2" type="ORF">C7410_115144</name>
</gene>
<evidence type="ECO:0000313" key="2">
    <source>
        <dbReference type="EMBL" id="PYE21301.1"/>
    </source>
</evidence>
<sequence>MSGFFTAVGGMLENGMSTYVTSVSSALSSAIVPVVTTEVTVWIVVYGIAVNLHKNYYR</sequence>
<feature type="transmembrane region" description="Helical" evidence="1">
    <location>
        <begin position="30"/>
        <end position="52"/>
    </location>
</feature>
<keyword evidence="1" id="KW-0472">Membrane</keyword>
<reference evidence="2 3" key="1">
    <citation type="submission" date="2018-06" db="EMBL/GenBank/DDBJ databases">
        <title>Genomic Encyclopedia of Type Strains, Phase IV (KMG-V): Genome sequencing to study the core and pangenomes of soil and plant-associated prokaryotes.</title>
        <authorList>
            <person name="Whitman W."/>
        </authorList>
    </citation>
    <scope>NUCLEOTIDE SEQUENCE [LARGE SCALE GENOMIC DNA]</scope>
    <source>
        <strain evidence="2 3">SRCL-318</strain>
    </source>
</reference>
<evidence type="ECO:0000313" key="3">
    <source>
        <dbReference type="Proteomes" id="UP000247772"/>
    </source>
</evidence>